<dbReference type="EMBL" id="BK015965">
    <property type="protein sequence ID" value="DAF87614.1"/>
    <property type="molecule type" value="Genomic_DNA"/>
</dbReference>
<protein>
    <submittedName>
        <fullName evidence="1">Minor capsid protein</fullName>
    </submittedName>
</protein>
<evidence type="ECO:0000313" key="1">
    <source>
        <dbReference type="EMBL" id="DAF87614.1"/>
    </source>
</evidence>
<reference evidence="1" key="1">
    <citation type="journal article" date="2021" name="Proc. Natl. Acad. Sci. U.S.A.">
        <title>A Catalog of Tens of Thousands of Viruses from Human Metagenomes Reveals Hidden Associations with Chronic Diseases.</title>
        <authorList>
            <person name="Tisza M.J."/>
            <person name="Buck C.B."/>
        </authorList>
    </citation>
    <scope>NUCLEOTIDE SEQUENCE</scope>
    <source>
        <strain evidence="1">Ctuvi3</strain>
    </source>
</reference>
<name>A0A8S5TZI5_9CAUD</name>
<sequence>MIRCNSIIKINTQRLRELSQAQVTALEKTAEALHTEVVQAQVMPFDTGNLQNDNTFVDYTYSKAGRARIVSTTPYARRLYFHPEYNFQTYENPFAGGEWFNPWLPGGLYQDFAQKAFKKLYRRESGI</sequence>
<organism evidence="1">
    <name type="scientific">Siphoviridae sp. ctuvi3</name>
    <dbReference type="NCBI Taxonomy" id="2825718"/>
    <lineage>
        <taxon>Viruses</taxon>
        <taxon>Duplodnaviria</taxon>
        <taxon>Heunggongvirae</taxon>
        <taxon>Uroviricota</taxon>
        <taxon>Caudoviricetes</taxon>
    </lineage>
</organism>
<accession>A0A8S5TZI5</accession>
<proteinExistence type="predicted"/>